<evidence type="ECO:0000313" key="3">
    <source>
        <dbReference type="EMBL" id="EEN54987.1"/>
    </source>
</evidence>
<evidence type="ECO:0000313" key="4">
    <source>
        <dbReference type="Proteomes" id="UP000001554"/>
    </source>
</evidence>
<proteinExistence type="predicted"/>
<feature type="domain" description="C2H2-type" evidence="2">
    <location>
        <begin position="892"/>
        <end position="915"/>
    </location>
</feature>
<dbReference type="eggNOG" id="ENOG502SJUI">
    <property type="taxonomic scope" value="Eukaryota"/>
</dbReference>
<dbReference type="KEGG" id="bfo:118426090"/>
<feature type="compositionally biased region" description="Basic and acidic residues" evidence="1">
    <location>
        <begin position="57"/>
        <end position="73"/>
    </location>
</feature>
<evidence type="ECO:0000313" key="5">
    <source>
        <dbReference type="RefSeq" id="XP_035691242.1"/>
    </source>
</evidence>
<reference evidence="3" key="1">
    <citation type="journal article" date="2008" name="Nature">
        <title>The amphioxus genome and the evolution of the chordate karyotype.</title>
        <authorList>
            <consortium name="US DOE Joint Genome Institute (JGI-PGF)"/>
            <person name="Putnam N.H."/>
            <person name="Butts T."/>
            <person name="Ferrier D.E.K."/>
            <person name="Furlong R.F."/>
            <person name="Hellsten U."/>
            <person name="Kawashima T."/>
            <person name="Robinson-Rechavi M."/>
            <person name="Shoguchi E."/>
            <person name="Terry A."/>
            <person name="Yu J.-K."/>
            <person name="Benito-Gutierrez E.L."/>
            <person name="Dubchak I."/>
            <person name="Garcia-Fernandez J."/>
            <person name="Gibson-Brown J.J."/>
            <person name="Grigoriev I.V."/>
            <person name="Horton A.C."/>
            <person name="de Jong P.J."/>
            <person name="Jurka J."/>
            <person name="Kapitonov V.V."/>
            <person name="Kohara Y."/>
            <person name="Kuroki Y."/>
            <person name="Lindquist E."/>
            <person name="Lucas S."/>
            <person name="Osoegawa K."/>
            <person name="Pennacchio L.A."/>
            <person name="Salamov A.A."/>
            <person name="Satou Y."/>
            <person name="Sauka-Spengler T."/>
            <person name="Schmutz J."/>
            <person name="Shin-I T."/>
            <person name="Toyoda A."/>
            <person name="Bronner-Fraser M."/>
            <person name="Fujiyama A."/>
            <person name="Holland L.Z."/>
            <person name="Holland P.W.H."/>
            <person name="Satoh N."/>
            <person name="Rokhsar D.S."/>
        </authorList>
    </citation>
    <scope>NUCLEOTIDE SEQUENCE [LARGE SCALE GENOMIC DNA]</scope>
    <source>
        <strain evidence="3">S238N-H82</strain>
        <tissue evidence="3">Testes</tissue>
    </source>
</reference>
<organism>
    <name type="scientific">Branchiostoma floridae</name>
    <name type="common">Florida lancelet</name>
    <name type="synonym">Amphioxus</name>
    <dbReference type="NCBI Taxonomy" id="7739"/>
    <lineage>
        <taxon>Eukaryota</taxon>
        <taxon>Metazoa</taxon>
        <taxon>Chordata</taxon>
        <taxon>Cephalochordata</taxon>
        <taxon>Leptocardii</taxon>
        <taxon>Amphioxiformes</taxon>
        <taxon>Branchiostomatidae</taxon>
        <taxon>Branchiostoma</taxon>
    </lineage>
</organism>
<dbReference type="EMBL" id="GG666563">
    <property type="protein sequence ID" value="EEN54987.1"/>
    <property type="molecule type" value="Genomic_DNA"/>
</dbReference>
<dbReference type="OrthoDB" id="5966447at2759"/>
<reference evidence="4" key="2">
    <citation type="journal article" date="2020" name="Nat. Ecol. Evol.">
        <title>Deeply conserved synteny resolves early events in vertebrate evolution.</title>
        <authorList>
            <person name="Simakov O."/>
            <person name="Marletaz F."/>
            <person name="Yue J.X."/>
            <person name="O'Connell B."/>
            <person name="Jenkins J."/>
            <person name="Brandt A."/>
            <person name="Calef R."/>
            <person name="Tung C.H."/>
            <person name="Huang T.K."/>
            <person name="Schmutz J."/>
            <person name="Satoh N."/>
            <person name="Yu J.K."/>
            <person name="Putnam N.H."/>
            <person name="Green R.E."/>
            <person name="Rokhsar D.S."/>
        </authorList>
    </citation>
    <scope>NUCLEOTIDE SEQUENCE [LARGE SCALE GENOMIC DNA]</scope>
    <source>
        <strain evidence="4">S238N-H82</strain>
    </source>
</reference>
<feature type="region of interest" description="Disordered" evidence="1">
    <location>
        <begin position="55"/>
        <end position="79"/>
    </location>
</feature>
<dbReference type="InterPro" id="IPR013087">
    <property type="entry name" value="Znf_C2H2_type"/>
</dbReference>
<dbReference type="GeneID" id="118426090"/>
<dbReference type="Pfam" id="PF20231">
    <property type="entry name" value="DUF6589"/>
    <property type="match status" value="1"/>
</dbReference>
<accession>C3YY28</accession>
<dbReference type="AlphaFoldDB" id="C3YY28"/>
<dbReference type="PROSITE" id="PS00028">
    <property type="entry name" value="ZINC_FINGER_C2H2_1"/>
    <property type="match status" value="1"/>
</dbReference>
<feature type="region of interest" description="Disordered" evidence="1">
    <location>
        <begin position="1"/>
        <end position="33"/>
    </location>
</feature>
<feature type="region of interest" description="Disordered" evidence="1">
    <location>
        <begin position="474"/>
        <end position="498"/>
    </location>
</feature>
<feature type="compositionally biased region" description="Basic residues" evidence="1">
    <location>
        <begin position="197"/>
        <end position="207"/>
    </location>
</feature>
<dbReference type="InterPro" id="IPR046496">
    <property type="entry name" value="DUF6589"/>
</dbReference>
<protein>
    <submittedName>
        <fullName evidence="5">Uncharacterized protein LOC118426090</fullName>
    </submittedName>
</protein>
<reference evidence="5" key="3">
    <citation type="submission" date="2025-04" db="UniProtKB">
        <authorList>
            <consortium name="RefSeq"/>
        </authorList>
    </citation>
    <scope>IDENTIFICATION</scope>
    <source>
        <strain evidence="5">S238N-H82</strain>
        <tissue evidence="5">Testes</tissue>
    </source>
</reference>
<feature type="region of interest" description="Disordered" evidence="1">
    <location>
        <begin position="170"/>
        <end position="225"/>
    </location>
</feature>
<dbReference type="InParanoid" id="C3YY28"/>
<dbReference type="OMA" id="HREITIQ"/>
<evidence type="ECO:0000256" key="1">
    <source>
        <dbReference type="SAM" id="MobiDB-lite"/>
    </source>
</evidence>
<dbReference type="RefSeq" id="XP_035691242.1">
    <property type="nucleotide sequence ID" value="XM_035835349.1"/>
</dbReference>
<evidence type="ECO:0000259" key="2">
    <source>
        <dbReference type="PROSITE" id="PS00028"/>
    </source>
</evidence>
<gene>
    <name evidence="5" type="primary">LOC118426090</name>
    <name evidence="3" type="ORF">BRAFLDRAFT_79909</name>
</gene>
<dbReference type="Proteomes" id="UP000001554">
    <property type="component" value="Chromosome 11"/>
</dbReference>
<keyword evidence="4" id="KW-1185">Reference proteome</keyword>
<dbReference type="STRING" id="7739.C3YY28"/>
<sequence>MTVILAETEGRTMLSARPPKKPGGAACGREDDPRTRCRLCQKSLLKNGKISNSKNLFELKSKGKDQGKDRSNEEPPAPKLEKLLGTAVVRDPSLSESICEPCGRKIDRFIRDDAAETLSRWRRAVGPGGAVGGVALETFETANVSDTTTATSTNVSTTPARLLVTTEPRSPMDVTRTTPKSSAKKRRLIYTPGKFSPAHKQRSRPKKSHENVPPLQKASQNFAGGDGVTKVEVHVQYPSDKGPRVKKMGGRLKSGVQQLADGKWGAAAGSLLKHEEMAAALRDKVAQAIKQEGNVLAAVSVLGRTQPKDLLNFKLEDFEKELEIHAPWFDCCLQGACGEDRRIAICTAASVCLRARHPTLSAIQYRNSLVLLHAGAKKIAFTRLNKQQLCMSHTMSILKQTELGKGRDDKILAWKRRVEAHMETVPLLVALGEELVKQARVKSKADLDASGQSTISSADLQELDFAFQTYDSPEQPSLSVDDSDLEQPSLSVDDSDLDLGVMPLSEEDTDTTKPIIEVLNSIPGFKDETYKLAEQAINSAEVTTEDRPQDIVSKAVEIAAKTPLPTFQIIFDNVDLNVTAKHQSAENRNQSLHWIQQFGALDRVKSPPSAGPQRQLRDFQLEEVMVTDVVQQLLRGDFIILVSHVLVERLAAFRGFRDVVVRHIRHQYSDEMEQPSEQTWLGLQFKNENKGRDMADILRYIQTNYVPSEVDEDGNITHLVQPILLGGDWLSEERAEGVQAGFRDGDSAEERLEGMSPKHELWHGKMNLDEIMFGIFGKPSAADIASLTANMNVIGASNARKGPHAANNAYQEFMMKDFQAFIIHASKKIFHLQSVDDAPEAIVPDQILGGDEHTRRDWLHSRAAEIVDIAFHEEVASINRIVEGIQDSRYHCRQEGCTKSFVRAKARSMHEVKKHNLHVSARTNDDSTEDGVYNYHSAKFGMALLLHNLKDATREGDGERVARCLKMALLFFRAYGHTKYAMGTFLFFARQTTLLPANLAHSLKWNRFINNAGGKGKNMPMDLRLENMNGLFKAFAKHLGPNLNEASAARIANAIGELEAMLNSIDCDLGVTRAGGYHHKGDPTEDILKLVEQYDQCNVLQYQPGRQYACFPGFKRDLLAKLDVKQMANWMRTKLKHWEALYE</sequence>
<name>C3YY28_BRAFL</name>